<reference evidence="6" key="1">
    <citation type="journal article" date="2021" name="PeerJ">
        <title>Extensive microbial diversity within the chicken gut microbiome revealed by metagenomics and culture.</title>
        <authorList>
            <person name="Gilroy R."/>
            <person name="Ravi A."/>
            <person name="Getino M."/>
            <person name="Pursley I."/>
            <person name="Horton D.L."/>
            <person name="Alikhan N.F."/>
            <person name="Baker D."/>
            <person name="Gharbi K."/>
            <person name="Hall N."/>
            <person name="Watson M."/>
            <person name="Adriaenssens E.M."/>
            <person name="Foster-Nyarko E."/>
            <person name="Jarju S."/>
            <person name="Secka A."/>
            <person name="Antonio M."/>
            <person name="Oren A."/>
            <person name="Chaudhuri R.R."/>
            <person name="La Ragione R."/>
            <person name="Hildebrand F."/>
            <person name="Pallen M.J."/>
        </authorList>
    </citation>
    <scope>NUCLEOTIDE SEQUENCE</scope>
    <source>
        <strain evidence="6">CHK188-4685</strain>
    </source>
</reference>
<evidence type="ECO:0000256" key="4">
    <source>
        <dbReference type="HAMAP-Rule" id="MF_01420"/>
    </source>
</evidence>
<evidence type="ECO:0000256" key="2">
    <source>
        <dbReference type="ARBA" id="ARBA00023125"/>
    </source>
</evidence>
<dbReference type="Pfam" id="PF02650">
    <property type="entry name" value="HTH_WhiA"/>
    <property type="match status" value="1"/>
</dbReference>
<dbReference type="InterPro" id="IPR018478">
    <property type="entry name" value="Sporu_reg_WhiA_N_dom"/>
</dbReference>
<dbReference type="SUPFAM" id="SSF55608">
    <property type="entry name" value="Homing endonucleases"/>
    <property type="match status" value="1"/>
</dbReference>
<dbReference type="InterPro" id="IPR003802">
    <property type="entry name" value="Sporulation_regulator_WhiA"/>
</dbReference>
<dbReference type="InterPro" id="IPR004042">
    <property type="entry name" value="Intein_endonuc_central"/>
</dbReference>
<dbReference type="Proteomes" id="UP000886804">
    <property type="component" value="Unassembled WGS sequence"/>
</dbReference>
<keyword evidence="3 4" id="KW-0131">Cell cycle</keyword>
<evidence type="ECO:0000313" key="6">
    <source>
        <dbReference type="EMBL" id="HJB08695.1"/>
    </source>
</evidence>
<dbReference type="InterPro" id="IPR027434">
    <property type="entry name" value="Homing_endonucl"/>
</dbReference>
<evidence type="ECO:0000256" key="1">
    <source>
        <dbReference type="ARBA" id="ARBA00022618"/>
    </source>
</evidence>
<keyword evidence="2 4" id="KW-0238">DNA-binding</keyword>
<dbReference type="PROSITE" id="PS50819">
    <property type="entry name" value="INTEIN_ENDONUCLEASE"/>
    <property type="match status" value="1"/>
</dbReference>
<evidence type="ECO:0000256" key="3">
    <source>
        <dbReference type="ARBA" id="ARBA00023306"/>
    </source>
</evidence>
<organism evidence="6 7">
    <name type="scientific">Candidatus Enterocloster faecavium</name>
    <dbReference type="NCBI Taxonomy" id="2838560"/>
    <lineage>
        <taxon>Bacteria</taxon>
        <taxon>Bacillati</taxon>
        <taxon>Bacillota</taxon>
        <taxon>Clostridia</taxon>
        <taxon>Lachnospirales</taxon>
        <taxon>Lachnospiraceae</taxon>
        <taxon>Enterocloster</taxon>
    </lineage>
</organism>
<dbReference type="Gene3D" id="3.10.28.10">
    <property type="entry name" value="Homing endonucleases"/>
    <property type="match status" value="1"/>
</dbReference>
<dbReference type="PANTHER" id="PTHR37307:SF1">
    <property type="entry name" value="CELL DIVISION PROTEIN WHIA-RELATED"/>
    <property type="match status" value="1"/>
</dbReference>
<dbReference type="InterPro" id="IPR023054">
    <property type="entry name" value="Sporulation_regulator_WhiA_C"/>
</dbReference>
<dbReference type="GO" id="GO:0043937">
    <property type="term" value="P:regulation of sporulation"/>
    <property type="evidence" value="ECO:0007669"/>
    <property type="project" value="InterPro"/>
</dbReference>
<evidence type="ECO:0000313" key="7">
    <source>
        <dbReference type="Proteomes" id="UP000886804"/>
    </source>
</evidence>
<dbReference type="NCBIfam" id="TIGR00647">
    <property type="entry name" value="DNA_bind_WhiA"/>
    <property type="match status" value="1"/>
</dbReference>
<name>A0A9D2LAB0_9FIRM</name>
<dbReference type="GO" id="GO:0051301">
    <property type="term" value="P:cell division"/>
    <property type="evidence" value="ECO:0007669"/>
    <property type="project" value="UniProtKB-UniRule"/>
</dbReference>
<dbReference type="EMBL" id="DWYS01000149">
    <property type="protein sequence ID" value="HJB08695.1"/>
    <property type="molecule type" value="Genomic_DNA"/>
</dbReference>
<accession>A0A9D2LAB0</accession>
<dbReference type="PANTHER" id="PTHR37307">
    <property type="entry name" value="CELL DIVISION PROTEIN WHIA-RELATED"/>
    <property type="match status" value="1"/>
</dbReference>
<protein>
    <recommendedName>
        <fullName evidence="4">Probable cell division protein WhiA</fullName>
    </recommendedName>
</protein>
<keyword evidence="1 4" id="KW-0132">Cell division</keyword>
<dbReference type="Pfam" id="PF14527">
    <property type="entry name" value="LAGLIDADG_WhiA"/>
    <property type="match status" value="1"/>
</dbReference>
<dbReference type="GO" id="GO:0004519">
    <property type="term" value="F:endonuclease activity"/>
    <property type="evidence" value="ECO:0007669"/>
    <property type="project" value="InterPro"/>
</dbReference>
<gene>
    <name evidence="4 6" type="primary">whiA</name>
    <name evidence="6" type="ORF">H9716_12670</name>
</gene>
<dbReference type="Pfam" id="PF10298">
    <property type="entry name" value="WhiA_N"/>
    <property type="match status" value="1"/>
</dbReference>
<dbReference type="GO" id="GO:0003677">
    <property type="term" value="F:DNA binding"/>
    <property type="evidence" value="ECO:0007669"/>
    <property type="project" value="UniProtKB-UniRule"/>
</dbReference>
<dbReference type="AlphaFoldDB" id="A0A9D2LAB0"/>
<comment type="function">
    <text evidence="4">Involved in cell division and chromosome segregation.</text>
</comment>
<reference evidence="6" key="2">
    <citation type="submission" date="2021-04" db="EMBL/GenBank/DDBJ databases">
        <authorList>
            <person name="Gilroy R."/>
        </authorList>
    </citation>
    <scope>NUCLEOTIDE SEQUENCE</scope>
    <source>
        <strain evidence="6">CHK188-4685</strain>
    </source>
</reference>
<sequence length="322" mass="36242">MSFSSRVKDELSRQIPAARHCRIAETAAILSLCGRVKISAQDLFSIEIHTENVAVARKYFTLLRKTFNIETDVSIRRNPYLKKNRTYIVAVKAHPDAVKVLQATKLLDEEGQIREDLSVVKNRIVQNPCCRRAFLRGAFLAAGSISDPEKFYHFEIACASMEKAGQLKELMATFGIEAKIVLRKKHYVVYIKEGSQIVDMLNVMEAPVSLMELENIRILKEMRNSVNRQVNCETANINKTVSAAVKQTEDIRYIQETIGLSGLPANLQEMARVRLERPEATLKELGEALEPPVGKSGVNHRLRKLSLLAQELRQGSESHSGQ</sequence>
<comment type="similarity">
    <text evidence="4">Belongs to the WhiA family.</text>
</comment>
<evidence type="ECO:0000259" key="5">
    <source>
        <dbReference type="PROSITE" id="PS50819"/>
    </source>
</evidence>
<comment type="caution">
    <text evidence="6">The sequence shown here is derived from an EMBL/GenBank/DDBJ whole genome shotgun (WGS) entry which is preliminary data.</text>
</comment>
<feature type="domain" description="DOD-type homing endonuclease" evidence="5">
    <location>
        <begin position="132"/>
        <end position="176"/>
    </location>
</feature>
<proteinExistence type="inferred from homology"/>
<dbReference type="InterPro" id="IPR039518">
    <property type="entry name" value="WhiA_LAGLIDADG_dom"/>
</dbReference>
<dbReference type="HAMAP" id="MF_01420">
    <property type="entry name" value="HTH_type_WhiA"/>
    <property type="match status" value="1"/>
</dbReference>